<dbReference type="InterPro" id="IPR016166">
    <property type="entry name" value="FAD-bd_PCMH"/>
</dbReference>
<gene>
    <name evidence="2" type="ORF">UV06_C0004G0001</name>
</gene>
<dbReference type="Gene3D" id="3.30.465.10">
    <property type="match status" value="1"/>
</dbReference>
<reference evidence="2 3" key="1">
    <citation type="journal article" date="2015" name="Nature">
        <title>rRNA introns, odd ribosomes, and small enigmatic genomes across a large radiation of phyla.</title>
        <authorList>
            <person name="Brown C.T."/>
            <person name="Hug L.A."/>
            <person name="Thomas B.C."/>
            <person name="Sharon I."/>
            <person name="Castelle C.J."/>
            <person name="Singh A."/>
            <person name="Wilkins M.J."/>
            <person name="Williams K.H."/>
            <person name="Banfield J.F."/>
        </authorList>
    </citation>
    <scope>NUCLEOTIDE SEQUENCE [LARGE SCALE GENOMIC DNA]</scope>
</reference>
<dbReference type="InterPro" id="IPR003170">
    <property type="entry name" value="MurB"/>
</dbReference>
<proteinExistence type="inferred from homology"/>
<evidence type="ECO:0000313" key="2">
    <source>
        <dbReference type="EMBL" id="KKS42866.1"/>
    </source>
</evidence>
<organism evidence="2 3">
    <name type="scientific">Candidatus Collierbacteria bacterium GW2011_GWA2_42_17</name>
    <dbReference type="NCBI Taxonomy" id="1618378"/>
    <lineage>
        <taxon>Bacteria</taxon>
        <taxon>Candidatus Collieribacteriota</taxon>
    </lineage>
</organism>
<dbReference type="HAMAP" id="MF_00037">
    <property type="entry name" value="MurB"/>
    <property type="match status" value="1"/>
</dbReference>
<dbReference type="PANTHER" id="PTHR21071:SF4">
    <property type="entry name" value="UDP-N-ACETYLENOLPYRUVOYLGLUCOSAMINE REDUCTASE"/>
    <property type="match status" value="1"/>
</dbReference>
<dbReference type="PROSITE" id="PS51387">
    <property type="entry name" value="FAD_PCMH"/>
    <property type="match status" value="1"/>
</dbReference>
<dbReference type="GO" id="GO:0071555">
    <property type="term" value="P:cell wall organization"/>
    <property type="evidence" value="ECO:0007669"/>
    <property type="project" value="TreeGrafter"/>
</dbReference>
<dbReference type="GO" id="GO:0005829">
    <property type="term" value="C:cytosol"/>
    <property type="evidence" value="ECO:0007669"/>
    <property type="project" value="TreeGrafter"/>
</dbReference>
<dbReference type="InterPro" id="IPR016167">
    <property type="entry name" value="FAD-bd_PCMH_sub1"/>
</dbReference>
<dbReference type="GO" id="GO:0008762">
    <property type="term" value="F:UDP-N-acetylmuramate dehydrogenase activity"/>
    <property type="evidence" value="ECO:0007669"/>
    <property type="project" value="InterPro"/>
</dbReference>
<feature type="domain" description="FAD-binding PCMH-type" evidence="1">
    <location>
        <begin position="15"/>
        <end position="218"/>
    </location>
</feature>
<dbReference type="AlphaFoldDB" id="A0A0G1B970"/>
<evidence type="ECO:0000259" key="1">
    <source>
        <dbReference type="PROSITE" id="PS51387"/>
    </source>
</evidence>
<dbReference type="InterPro" id="IPR006094">
    <property type="entry name" value="Oxid_FAD_bind_N"/>
</dbReference>
<protein>
    <submittedName>
        <fullName evidence="2">UDP-N-acetylenolpyruvoylglucosamine reductase</fullName>
    </submittedName>
</protein>
<accession>A0A0G1B970</accession>
<dbReference type="Pfam" id="PF01565">
    <property type="entry name" value="FAD_binding_4"/>
    <property type="match status" value="2"/>
</dbReference>
<dbReference type="Gene3D" id="3.30.43.10">
    <property type="entry name" value="Uridine Diphospho-n-acetylenolpyruvylglucosamine Reductase, domain 2"/>
    <property type="match status" value="1"/>
</dbReference>
<dbReference type="PANTHER" id="PTHR21071">
    <property type="entry name" value="UDP-N-ACETYLENOLPYRUVOYLGLUCOSAMINE REDUCTASE"/>
    <property type="match status" value="1"/>
</dbReference>
<dbReference type="InterPro" id="IPR016169">
    <property type="entry name" value="FAD-bd_PCMH_sub2"/>
</dbReference>
<comment type="caution">
    <text evidence="2">The sequence shown here is derived from an EMBL/GenBank/DDBJ whole genome shotgun (WGS) entry which is preliminary data.</text>
</comment>
<feature type="non-terminal residue" evidence="2">
    <location>
        <position position="234"/>
    </location>
</feature>
<evidence type="ECO:0000313" key="3">
    <source>
        <dbReference type="Proteomes" id="UP000033854"/>
    </source>
</evidence>
<dbReference type="SUPFAM" id="SSF56176">
    <property type="entry name" value="FAD-binding/transporter-associated domain-like"/>
    <property type="match status" value="2"/>
</dbReference>
<dbReference type="GO" id="GO:0071949">
    <property type="term" value="F:FAD binding"/>
    <property type="evidence" value="ECO:0007669"/>
    <property type="project" value="InterPro"/>
</dbReference>
<dbReference type="EMBL" id="LCDA01000004">
    <property type="protein sequence ID" value="KKS42866.1"/>
    <property type="molecule type" value="Genomic_DNA"/>
</dbReference>
<dbReference type="Proteomes" id="UP000033854">
    <property type="component" value="Unassembled WGS sequence"/>
</dbReference>
<dbReference type="InterPro" id="IPR036318">
    <property type="entry name" value="FAD-bd_PCMH-like_sf"/>
</dbReference>
<sequence>MRRNEPLSAHTTLGIGGKADLFYITESSGDLVKAVRLARSFQVPVTVIGGGSNILVGDGGVRGLVIKNRSKKITIHKEGKIHAILRGVVSARWMRSTRGTNRSDFTDINYDESDKPDVEVVLDSGVNLQVAMAQLFDQGVTGLQWYSRIPGTIGGAVYNNIHGETHTFAEIVKKVVILDKHGGIKTVAGKNLKLGYDYSRFHESGEIILEVTLVLKAGDVERARKTADEWKKRK</sequence>
<name>A0A0G1B970_9BACT</name>